<dbReference type="Proteomes" id="UP000274358">
    <property type="component" value="Unassembled WGS sequence"/>
</dbReference>
<name>A0A3S0RML8_9GAMM</name>
<gene>
    <name evidence="1" type="ORF">EKH80_02830</name>
</gene>
<accession>A0A3S0RML8</accession>
<protein>
    <submittedName>
        <fullName evidence="1">Uncharacterized protein</fullName>
    </submittedName>
</protein>
<proteinExistence type="predicted"/>
<keyword evidence="2" id="KW-1185">Reference proteome</keyword>
<evidence type="ECO:0000313" key="2">
    <source>
        <dbReference type="Proteomes" id="UP000274358"/>
    </source>
</evidence>
<dbReference type="RefSeq" id="WP_126683223.1">
    <property type="nucleotide sequence ID" value="NZ_RYYV01000002.1"/>
</dbReference>
<dbReference type="AlphaFoldDB" id="A0A3S0RML8"/>
<sequence length="166" mass="18630">MPTPLETYIANSNVSFWIDGSRLAVGSDNAHDNSLLQGVKWVSHTCAHVYDDDDVDEVGNPTQRLPICYAHHLVVTRNGYDEQANLRWIEGVVTGPSPPSLCHVFHDKASEALQLFDGKDCNPEAFQKMYRGKTNTTFKEIMIILKAGYTRVGYLRRKGHVVLKKA</sequence>
<organism evidence="1 2">
    <name type="scientific">Dyella choica</name>
    <dbReference type="NCBI Taxonomy" id="1927959"/>
    <lineage>
        <taxon>Bacteria</taxon>
        <taxon>Pseudomonadati</taxon>
        <taxon>Pseudomonadota</taxon>
        <taxon>Gammaproteobacteria</taxon>
        <taxon>Lysobacterales</taxon>
        <taxon>Rhodanobacteraceae</taxon>
        <taxon>Dyella</taxon>
    </lineage>
</organism>
<dbReference type="EMBL" id="RYYV01000002">
    <property type="protein sequence ID" value="RUL78764.1"/>
    <property type="molecule type" value="Genomic_DNA"/>
</dbReference>
<comment type="caution">
    <text evidence="1">The sequence shown here is derived from an EMBL/GenBank/DDBJ whole genome shotgun (WGS) entry which is preliminary data.</text>
</comment>
<reference evidence="1 2" key="1">
    <citation type="submission" date="2018-12" db="EMBL/GenBank/DDBJ databases">
        <title>Dyella dinghuensis sp. nov. DHOA06 and Dyella choica sp. nov. 4M-K27, isolated from forest soil.</title>
        <authorList>
            <person name="Qiu L.-H."/>
            <person name="Gao Z.-H."/>
        </authorList>
    </citation>
    <scope>NUCLEOTIDE SEQUENCE [LARGE SCALE GENOMIC DNA]</scope>
    <source>
        <strain evidence="1 2">4M-K27</strain>
    </source>
</reference>
<evidence type="ECO:0000313" key="1">
    <source>
        <dbReference type="EMBL" id="RUL78764.1"/>
    </source>
</evidence>